<accession>T1K8K4</accession>
<evidence type="ECO:0000256" key="1">
    <source>
        <dbReference type="SAM" id="MobiDB-lite"/>
    </source>
</evidence>
<feature type="compositionally biased region" description="Basic and acidic residues" evidence="1">
    <location>
        <begin position="48"/>
        <end position="57"/>
    </location>
</feature>
<dbReference type="HOGENOM" id="CLU_1612939_0_0_1"/>
<dbReference type="EnsemblMetazoa" id="tetur07g01650.1">
    <property type="protein sequence ID" value="tetur07g01650.1"/>
    <property type="gene ID" value="tetur07g01650"/>
</dbReference>
<proteinExistence type="predicted"/>
<name>T1K8K4_TETUR</name>
<evidence type="ECO:0000313" key="3">
    <source>
        <dbReference type="Proteomes" id="UP000015104"/>
    </source>
</evidence>
<organism evidence="2 3">
    <name type="scientific">Tetranychus urticae</name>
    <name type="common">Two-spotted spider mite</name>
    <dbReference type="NCBI Taxonomy" id="32264"/>
    <lineage>
        <taxon>Eukaryota</taxon>
        <taxon>Metazoa</taxon>
        <taxon>Ecdysozoa</taxon>
        <taxon>Arthropoda</taxon>
        <taxon>Chelicerata</taxon>
        <taxon>Arachnida</taxon>
        <taxon>Acari</taxon>
        <taxon>Acariformes</taxon>
        <taxon>Trombidiformes</taxon>
        <taxon>Prostigmata</taxon>
        <taxon>Eleutherengona</taxon>
        <taxon>Raphignathae</taxon>
        <taxon>Tetranychoidea</taxon>
        <taxon>Tetranychidae</taxon>
        <taxon>Tetranychus</taxon>
    </lineage>
</organism>
<dbReference type="EMBL" id="CAEY01001877">
    <property type="status" value="NOT_ANNOTATED_CDS"/>
    <property type="molecule type" value="Genomic_DNA"/>
</dbReference>
<dbReference type="AlphaFoldDB" id="T1K8K4"/>
<protein>
    <recommendedName>
        <fullName evidence="4">Securin</fullName>
    </recommendedName>
</protein>
<reference evidence="3" key="1">
    <citation type="submission" date="2011-08" db="EMBL/GenBank/DDBJ databases">
        <authorList>
            <person name="Rombauts S."/>
        </authorList>
    </citation>
    <scope>NUCLEOTIDE SEQUENCE</scope>
    <source>
        <strain evidence="3">London</strain>
    </source>
</reference>
<sequence length="165" mass="18016">MSQTSVTQSARKAFGNVSNVKGSFKNISGVSGKLAFNSGVSVPSPTKEGPKKAKDLKSGGLSASCKKVTLEKSVKSLKGVKPQQLQQQQPPASCIKEKEKCTKSNIFNESILEDHYPMLEEDLDDLSFSPISMFGPTDAIKFDEEEDLPQFMAKPLKFELDLDLL</sequence>
<keyword evidence="3" id="KW-1185">Reference proteome</keyword>
<dbReference type="Proteomes" id="UP000015104">
    <property type="component" value="Unassembled WGS sequence"/>
</dbReference>
<evidence type="ECO:0000313" key="2">
    <source>
        <dbReference type="EnsemblMetazoa" id="tetur07g01650.1"/>
    </source>
</evidence>
<evidence type="ECO:0008006" key="4">
    <source>
        <dbReference type="Google" id="ProtNLM"/>
    </source>
</evidence>
<feature type="region of interest" description="Disordered" evidence="1">
    <location>
        <begin position="36"/>
        <end position="60"/>
    </location>
</feature>
<reference evidence="2" key="2">
    <citation type="submission" date="2015-06" db="UniProtKB">
        <authorList>
            <consortium name="EnsemblMetazoa"/>
        </authorList>
    </citation>
    <scope>IDENTIFICATION</scope>
</reference>